<protein>
    <submittedName>
        <fullName evidence="3">Phospholipid/cholesterol/gamma-HCH transport system substrate-binding protein</fullName>
    </submittedName>
</protein>
<keyword evidence="1" id="KW-0472">Membrane</keyword>
<dbReference type="RefSeq" id="WP_167961191.1">
    <property type="nucleotide sequence ID" value="NZ_JAATJJ010000001.1"/>
</dbReference>
<evidence type="ECO:0000313" key="3">
    <source>
        <dbReference type="EMBL" id="NJB70406.1"/>
    </source>
</evidence>
<keyword evidence="4" id="KW-1185">Reference proteome</keyword>
<feature type="domain" description="Mce/MlaD" evidence="2">
    <location>
        <begin position="41"/>
        <end position="117"/>
    </location>
</feature>
<evidence type="ECO:0000259" key="2">
    <source>
        <dbReference type="Pfam" id="PF02470"/>
    </source>
</evidence>
<name>A0A846QN07_9FLAO</name>
<dbReference type="Proteomes" id="UP000590442">
    <property type="component" value="Unassembled WGS sequence"/>
</dbReference>
<accession>A0A846QN07</accession>
<dbReference type="InterPro" id="IPR052336">
    <property type="entry name" value="MlaD_Phospholipid_Transporter"/>
</dbReference>
<sequence>MAKTTLENLRLGVFVIIGTTLIVLAAYLIGNRQNMFGNTFSISAVFNNVNGLQSGNNVRFSGINVGTVENIEMINDSTIRVNMIIEEKMLKHIRRDAIATIGSDGLVGSMLISITPGLGSESLVVPGDELKTQSRLVTQDMLSTLNITNENAALLTADLLKVTQSLAQGKGILGKLLNDTVMATSLEQTISNLEHASKRTNSMMTKLNKEMGRVNFEESAMGILLADTISGNNIKSILSNFETASKEIEEVTKDINSVMKEIKNGKGAVNYLTTDSTFVNNLDTTIRNIEQGAQSFNENMEALKHNFLTRGYFRKLERRQKKEAEKNQN</sequence>
<dbReference type="AlphaFoldDB" id="A0A846QN07"/>
<dbReference type="EMBL" id="JAATJJ010000001">
    <property type="protein sequence ID" value="NJB70406.1"/>
    <property type="molecule type" value="Genomic_DNA"/>
</dbReference>
<dbReference type="PANTHER" id="PTHR33371">
    <property type="entry name" value="INTERMEMBRANE PHOSPHOLIPID TRANSPORT SYSTEM BINDING PROTEIN MLAD-RELATED"/>
    <property type="match status" value="1"/>
</dbReference>
<evidence type="ECO:0000256" key="1">
    <source>
        <dbReference type="SAM" id="Phobius"/>
    </source>
</evidence>
<comment type="caution">
    <text evidence="3">The sequence shown here is derived from an EMBL/GenBank/DDBJ whole genome shotgun (WGS) entry which is preliminary data.</text>
</comment>
<reference evidence="3 4" key="1">
    <citation type="submission" date="2020-03" db="EMBL/GenBank/DDBJ databases">
        <title>Genomic Encyclopedia of Type Strains, Phase IV (KMG-IV): sequencing the most valuable type-strain genomes for metagenomic binning, comparative biology and taxonomic classification.</title>
        <authorList>
            <person name="Goeker M."/>
        </authorList>
    </citation>
    <scope>NUCLEOTIDE SEQUENCE [LARGE SCALE GENOMIC DNA]</scope>
    <source>
        <strain evidence="3 4">DSM 29762</strain>
    </source>
</reference>
<dbReference type="Pfam" id="PF02470">
    <property type="entry name" value="MlaD"/>
    <property type="match status" value="1"/>
</dbReference>
<evidence type="ECO:0000313" key="4">
    <source>
        <dbReference type="Proteomes" id="UP000590442"/>
    </source>
</evidence>
<proteinExistence type="predicted"/>
<feature type="transmembrane region" description="Helical" evidence="1">
    <location>
        <begin position="12"/>
        <end position="30"/>
    </location>
</feature>
<keyword evidence="1" id="KW-0812">Transmembrane</keyword>
<organism evidence="3 4">
    <name type="scientific">Saonia flava</name>
    <dbReference type="NCBI Taxonomy" id="523696"/>
    <lineage>
        <taxon>Bacteria</taxon>
        <taxon>Pseudomonadati</taxon>
        <taxon>Bacteroidota</taxon>
        <taxon>Flavobacteriia</taxon>
        <taxon>Flavobacteriales</taxon>
        <taxon>Flavobacteriaceae</taxon>
        <taxon>Saonia</taxon>
    </lineage>
</organism>
<keyword evidence="1" id="KW-1133">Transmembrane helix</keyword>
<dbReference type="InterPro" id="IPR003399">
    <property type="entry name" value="Mce/MlaD"/>
</dbReference>
<dbReference type="PANTHER" id="PTHR33371:SF4">
    <property type="entry name" value="INTERMEMBRANE PHOSPHOLIPID TRANSPORT SYSTEM BINDING PROTEIN MLAD"/>
    <property type="match status" value="1"/>
</dbReference>
<gene>
    <name evidence="3" type="ORF">GGR42_000868</name>
</gene>